<evidence type="ECO:0000256" key="1">
    <source>
        <dbReference type="SAM" id="Phobius"/>
    </source>
</evidence>
<evidence type="ECO:0000313" key="2">
    <source>
        <dbReference type="EMBL" id="OHA26620.1"/>
    </source>
</evidence>
<gene>
    <name evidence="2" type="ORF">A3C06_01810</name>
</gene>
<feature type="transmembrane region" description="Helical" evidence="1">
    <location>
        <begin position="20"/>
        <end position="38"/>
    </location>
</feature>
<evidence type="ECO:0008006" key="4">
    <source>
        <dbReference type="Google" id="ProtNLM"/>
    </source>
</evidence>
<feature type="transmembrane region" description="Helical" evidence="1">
    <location>
        <begin position="105"/>
        <end position="121"/>
    </location>
</feature>
<keyword evidence="1" id="KW-1133">Transmembrane helix</keyword>
<dbReference type="EMBL" id="MHRQ01000019">
    <property type="protein sequence ID" value="OHA26620.1"/>
    <property type="molecule type" value="Genomic_DNA"/>
</dbReference>
<feature type="transmembrane region" description="Helical" evidence="1">
    <location>
        <begin position="127"/>
        <end position="148"/>
    </location>
</feature>
<evidence type="ECO:0000313" key="3">
    <source>
        <dbReference type="Proteomes" id="UP000177565"/>
    </source>
</evidence>
<feature type="transmembrane region" description="Helical" evidence="1">
    <location>
        <begin position="72"/>
        <end position="96"/>
    </location>
</feature>
<name>A0A1G2MRU2_9BACT</name>
<protein>
    <recommendedName>
        <fullName evidence="4">EamA domain-containing protein</fullName>
    </recommendedName>
</protein>
<keyword evidence="1" id="KW-0472">Membrane</keyword>
<comment type="caution">
    <text evidence="2">The sequence shown here is derived from an EMBL/GenBank/DDBJ whole genome shotgun (WGS) entry which is preliminary data.</text>
</comment>
<accession>A0A1G2MRU2</accession>
<sequence>MLGFALLLSYRSSGATSNVWPAVFGFTNPLLIAILAYWRGERKKPNALELLCVCIGAVSIILWWFVRNDKYLSQYALYIALIADACAAIPTIVFVWKTPHGDRPFAWVLFAIGYGLVLFAIEEHTFVNYILPTYMTLGSAFVAFPLILHRLRNKVPLSQWV</sequence>
<proteinExistence type="predicted"/>
<reference evidence="2 3" key="1">
    <citation type="journal article" date="2016" name="Nat. Commun.">
        <title>Thousands of microbial genomes shed light on interconnected biogeochemical processes in an aquifer system.</title>
        <authorList>
            <person name="Anantharaman K."/>
            <person name="Brown C.T."/>
            <person name="Hug L.A."/>
            <person name="Sharon I."/>
            <person name="Castelle C.J."/>
            <person name="Probst A.J."/>
            <person name="Thomas B.C."/>
            <person name="Singh A."/>
            <person name="Wilkins M.J."/>
            <person name="Karaoz U."/>
            <person name="Brodie E.L."/>
            <person name="Williams K.H."/>
            <person name="Hubbard S.S."/>
            <person name="Banfield J.F."/>
        </authorList>
    </citation>
    <scope>NUCLEOTIDE SEQUENCE [LARGE SCALE GENOMIC DNA]</scope>
</reference>
<dbReference type="Proteomes" id="UP000177565">
    <property type="component" value="Unassembled WGS sequence"/>
</dbReference>
<dbReference type="AlphaFoldDB" id="A0A1G2MRU2"/>
<keyword evidence="1" id="KW-0812">Transmembrane</keyword>
<organism evidence="2 3">
    <name type="scientific">Candidatus Taylorbacteria bacterium RIFCSPHIGHO2_02_FULL_46_13</name>
    <dbReference type="NCBI Taxonomy" id="1802312"/>
    <lineage>
        <taxon>Bacteria</taxon>
        <taxon>Candidatus Tayloriibacteriota</taxon>
    </lineage>
</organism>
<feature type="transmembrane region" description="Helical" evidence="1">
    <location>
        <begin position="47"/>
        <end position="66"/>
    </location>
</feature>